<dbReference type="Pfam" id="PF00717">
    <property type="entry name" value="Peptidase_S24"/>
    <property type="match status" value="1"/>
</dbReference>
<evidence type="ECO:0000256" key="2">
    <source>
        <dbReference type="ARBA" id="ARBA00023125"/>
    </source>
</evidence>
<name>A0A6N7X9V8_9ACTN</name>
<proteinExistence type="predicted"/>
<dbReference type="Gene3D" id="2.10.109.10">
    <property type="entry name" value="Umud Fragment, subunit A"/>
    <property type="match status" value="1"/>
</dbReference>
<accession>A0A6N7X9V8</accession>
<protein>
    <submittedName>
        <fullName evidence="5">Helix-turn-helix domain-containing protein</fullName>
    </submittedName>
</protein>
<dbReference type="InterPro" id="IPR039418">
    <property type="entry name" value="LexA-like"/>
</dbReference>
<comment type="caution">
    <text evidence="5">The sequence shown here is derived from an EMBL/GenBank/DDBJ whole genome shotgun (WGS) entry which is preliminary data.</text>
</comment>
<dbReference type="Proteomes" id="UP000434342">
    <property type="component" value="Unassembled WGS sequence"/>
</dbReference>
<dbReference type="AlphaFoldDB" id="A0A6N7X9V8"/>
<dbReference type="PROSITE" id="PS50943">
    <property type="entry name" value="HTH_CROC1"/>
    <property type="match status" value="1"/>
</dbReference>
<keyword evidence="2" id="KW-0238">DNA-binding</keyword>
<keyword evidence="1" id="KW-0805">Transcription regulation</keyword>
<dbReference type="InterPro" id="IPR010982">
    <property type="entry name" value="Lambda_DNA-bd_dom_sf"/>
</dbReference>
<dbReference type="GO" id="GO:0003677">
    <property type="term" value="F:DNA binding"/>
    <property type="evidence" value="ECO:0007669"/>
    <property type="project" value="UniProtKB-KW"/>
</dbReference>
<evidence type="ECO:0000313" key="5">
    <source>
        <dbReference type="EMBL" id="MST60007.1"/>
    </source>
</evidence>
<sequence>MSVIGDNIRALRTVKGEGREITQQEIADIAGVTRETVNKWESGAIGNIRDSNIQKLRDHFHLSIDDLRSESAGLAAQLAGTSRLPNGALMPSQSEVAYAPLLGRVHAGDAQEPDVLDERIPLPAEVYDAHPSAYFLQVEGQCMSRVYPEGCHILIDPSQEPRNGSIAVVSIDGSDYVMRRLYRGATTLVLSPDSWEDGFEDIVIRDSDDHTVEFHGTVVWFQSSKEME</sequence>
<dbReference type="EMBL" id="VUND01000001">
    <property type="protein sequence ID" value="MST60007.1"/>
    <property type="molecule type" value="Genomic_DNA"/>
</dbReference>
<evidence type="ECO:0000256" key="1">
    <source>
        <dbReference type="ARBA" id="ARBA00023015"/>
    </source>
</evidence>
<dbReference type="SUPFAM" id="SSF51306">
    <property type="entry name" value="LexA/Signal peptidase"/>
    <property type="match status" value="1"/>
</dbReference>
<dbReference type="SMART" id="SM00530">
    <property type="entry name" value="HTH_XRE"/>
    <property type="match status" value="1"/>
</dbReference>
<dbReference type="Gene3D" id="1.10.260.40">
    <property type="entry name" value="lambda repressor-like DNA-binding domains"/>
    <property type="match status" value="1"/>
</dbReference>
<dbReference type="PANTHER" id="PTHR40661:SF3">
    <property type="entry name" value="FELS-1 PROPHAGE TRANSCRIPTIONAL REGULATOR"/>
    <property type="match status" value="1"/>
</dbReference>
<dbReference type="InterPro" id="IPR001387">
    <property type="entry name" value="Cro/C1-type_HTH"/>
</dbReference>
<dbReference type="InterPro" id="IPR036286">
    <property type="entry name" value="LexA/Signal_pep-like_sf"/>
</dbReference>
<evidence type="ECO:0000259" key="4">
    <source>
        <dbReference type="PROSITE" id="PS50943"/>
    </source>
</evidence>
<feature type="domain" description="HTH cro/C1-type" evidence="4">
    <location>
        <begin position="8"/>
        <end position="67"/>
    </location>
</feature>
<dbReference type="PANTHER" id="PTHR40661">
    <property type="match status" value="1"/>
</dbReference>
<organism evidence="5 6">
    <name type="scientific">Parafannyhessea umbonata</name>
    <dbReference type="NCBI Taxonomy" id="604330"/>
    <lineage>
        <taxon>Bacteria</taxon>
        <taxon>Bacillati</taxon>
        <taxon>Actinomycetota</taxon>
        <taxon>Coriobacteriia</taxon>
        <taxon>Coriobacteriales</taxon>
        <taxon>Atopobiaceae</taxon>
        <taxon>Parafannyhessea</taxon>
    </lineage>
</organism>
<evidence type="ECO:0000313" key="6">
    <source>
        <dbReference type="Proteomes" id="UP000434342"/>
    </source>
</evidence>
<reference evidence="5 6" key="1">
    <citation type="submission" date="2019-08" db="EMBL/GenBank/DDBJ databases">
        <title>In-depth cultivation of the pig gut microbiome towards novel bacterial diversity and tailored functional studies.</title>
        <authorList>
            <person name="Wylensek D."/>
            <person name="Hitch T.C.A."/>
            <person name="Clavel T."/>
        </authorList>
    </citation>
    <scope>NUCLEOTIDE SEQUENCE [LARGE SCALE GENOMIC DNA]</scope>
    <source>
        <strain evidence="5 6">WB01_CNA04</strain>
    </source>
</reference>
<dbReference type="SUPFAM" id="SSF47413">
    <property type="entry name" value="lambda repressor-like DNA-binding domains"/>
    <property type="match status" value="1"/>
</dbReference>
<dbReference type="CDD" id="cd00093">
    <property type="entry name" value="HTH_XRE"/>
    <property type="match status" value="1"/>
</dbReference>
<dbReference type="InterPro" id="IPR015927">
    <property type="entry name" value="Peptidase_S24_S26A/B/C"/>
</dbReference>
<gene>
    <name evidence="5" type="ORF">FYJ69_03615</name>
</gene>
<dbReference type="Pfam" id="PF01381">
    <property type="entry name" value="HTH_3"/>
    <property type="match status" value="1"/>
</dbReference>
<evidence type="ECO:0000256" key="3">
    <source>
        <dbReference type="ARBA" id="ARBA00023163"/>
    </source>
</evidence>
<dbReference type="CDD" id="cd06529">
    <property type="entry name" value="S24_LexA-like"/>
    <property type="match status" value="1"/>
</dbReference>
<keyword evidence="3" id="KW-0804">Transcription</keyword>